<accession>A0AAV3UKQ0</accession>
<proteinExistence type="predicted"/>
<name>A0AAV3UKQ0_9EURY</name>
<sequence>MPTCKHCNGKFTAEELVRHEYERVLVVHCPDCGCVLGQYNRHSEAPKTDHKSDSNRGVTE</sequence>
<comment type="caution">
    <text evidence="1">The sequence shown here is derived from an EMBL/GenBank/DDBJ whole genome shotgun (WGS) entry which is preliminary data.</text>
</comment>
<dbReference type="AlphaFoldDB" id="A0AAV3UKQ0"/>
<dbReference type="RefSeq" id="WP_227774347.1">
    <property type="nucleotide sequence ID" value="NZ_BAABKX010000015.1"/>
</dbReference>
<evidence type="ECO:0000313" key="2">
    <source>
        <dbReference type="Proteomes" id="UP001501729"/>
    </source>
</evidence>
<dbReference type="Proteomes" id="UP001501729">
    <property type="component" value="Unassembled WGS sequence"/>
</dbReference>
<gene>
    <name evidence="1" type="ORF">GCM10025751_35690</name>
</gene>
<evidence type="ECO:0000313" key="1">
    <source>
        <dbReference type="EMBL" id="GAA5055733.1"/>
    </source>
</evidence>
<reference evidence="1 2" key="1">
    <citation type="journal article" date="2019" name="Int. J. Syst. Evol. Microbiol.">
        <title>The Global Catalogue of Microorganisms (GCM) 10K type strain sequencing project: providing services to taxonomists for standard genome sequencing and annotation.</title>
        <authorList>
            <consortium name="The Broad Institute Genomics Platform"/>
            <consortium name="The Broad Institute Genome Sequencing Center for Infectious Disease"/>
            <person name="Wu L."/>
            <person name="Ma J."/>
        </authorList>
    </citation>
    <scope>NUCLEOTIDE SEQUENCE [LARGE SCALE GENOMIC DNA]</scope>
    <source>
        <strain evidence="1 2">JCM 17504</strain>
    </source>
</reference>
<dbReference type="GeneID" id="68614567"/>
<organism evidence="1 2">
    <name type="scientific">Haladaptatus pallidirubidus</name>
    <dbReference type="NCBI Taxonomy" id="1008152"/>
    <lineage>
        <taxon>Archaea</taxon>
        <taxon>Methanobacteriati</taxon>
        <taxon>Methanobacteriota</taxon>
        <taxon>Stenosarchaea group</taxon>
        <taxon>Halobacteria</taxon>
        <taxon>Halobacteriales</taxon>
        <taxon>Haladaptataceae</taxon>
        <taxon>Haladaptatus</taxon>
    </lineage>
</organism>
<protein>
    <submittedName>
        <fullName evidence="1">Uncharacterized protein</fullName>
    </submittedName>
</protein>
<dbReference type="EMBL" id="BAABKX010000015">
    <property type="protein sequence ID" value="GAA5055733.1"/>
    <property type="molecule type" value="Genomic_DNA"/>
</dbReference>
<keyword evidence="2" id="KW-1185">Reference proteome</keyword>